<keyword evidence="1" id="KW-0472">Membrane</keyword>
<organism evidence="2 3">
    <name type="scientific">Folsomia candida</name>
    <name type="common">Springtail</name>
    <dbReference type="NCBI Taxonomy" id="158441"/>
    <lineage>
        <taxon>Eukaryota</taxon>
        <taxon>Metazoa</taxon>
        <taxon>Ecdysozoa</taxon>
        <taxon>Arthropoda</taxon>
        <taxon>Hexapoda</taxon>
        <taxon>Collembola</taxon>
        <taxon>Entomobryomorpha</taxon>
        <taxon>Isotomoidea</taxon>
        <taxon>Isotomidae</taxon>
        <taxon>Proisotominae</taxon>
        <taxon>Folsomia</taxon>
    </lineage>
</organism>
<evidence type="ECO:0000313" key="3">
    <source>
        <dbReference type="Proteomes" id="UP000198287"/>
    </source>
</evidence>
<reference evidence="2 3" key="1">
    <citation type="submission" date="2015-12" db="EMBL/GenBank/DDBJ databases">
        <title>The genome of Folsomia candida.</title>
        <authorList>
            <person name="Faddeeva A."/>
            <person name="Derks M.F."/>
            <person name="Anvar Y."/>
            <person name="Smit S."/>
            <person name="Van Straalen N."/>
            <person name="Roelofs D."/>
        </authorList>
    </citation>
    <scope>NUCLEOTIDE SEQUENCE [LARGE SCALE GENOMIC DNA]</scope>
    <source>
        <strain evidence="2 3">VU population</strain>
        <tissue evidence="2">Whole body</tissue>
    </source>
</reference>
<dbReference type="EMBL" id="LNIX01000007">
    <property type="protein sequence ID" value="OXA51851.1"/>
    <property type="molecule type" value="Genomic_DNA"/>
</dbReference>
<keyword evidence="1" id="KW-0812">Transmembrane</keyword>
<name>A0A226E4L2_FOLCA</name>
<evidence type="ECO:0000256" key="1">
    <source>
        <dbReference type="SAM" id="Phobius"/>
    </source>
</evidence>
<evidence type="ECO:0000313" key="2">
    <source>
        <dbReference type="EMBL" id="OXA51851.1"/>
    </source>
</evidence>
<feature type="transmembrane region" description="Helical" evidence="1">
    <location>
        <begin position="40"/>
        <end position="60"/>
    </location>
</feature>
<sequence length="350" mass="38788">MLDLEPDHDDDDDNPYDTCCLPSQCFTWVKSKFEQGPSTLTILGIGILIPLIGTIVYSSGTNPIGVLIKGQECPLKNVERVTPVHEMHKSDALKPVPHLQVREAFFRDKRDKVHIVVQVSSAGPSSNPGEKLVIRGDYGDEVKVINTLHTHLLAKRLYSGKTNQTIALHEVKNSGINGKNMSKLLSSVSLLSIKWISYTDPASLMSNSLVENDLVCGYWTTPKVNVMTFPLDKGDVKRSIYNVNPCSKNHCHHHYSEVVIMPMELEKHEDGCQCRKCAAAAASNWLCWVPILGQGCNTFPTARCSLSLHKISWKELFQGCGDEIGSDVKNTTVNKSPYPSHVLLSLLLCH</sequence>
<dbReference type="AlphaFoldDB" id="A0A226E4L2"/>
<protein>
    <submittedName>
        <fullName evidence="2">Uncharacterized protein</fullName>
    </submittedName>
</protein>
<comment type="caution">
    <text evidence="2">The sequence shown here is derived from an EMBL/GenBank/DDBJ whole genome shotgun (WGS) entry which is preliminary data.</text>
</comment>
<dbReference type="Proteomes" id="UP000198287">
    <property type="component" value="Unassembled WGS sequence"/>
</dbReference>
<proteinExistence type="predicted"/>
<keyword evidence="3" id="KW-1185">Reference proteome</keyword>
<keyword evidence="1" id="KW-1133">Transmembrane helix</keyword>
<gene>
    <name evidence="2" type="ORF">Fcan01_13863</name>
</gene>
<accession>A0A226E4L2</accession>